<evidence type="ECO:0000259" key="4">
    <source>
        <dbReference type="Pfam" id="PF08123"/>
    </source>
</evidence>
<feature type="domain" description="DOT1" evidence="4">
    <location>
        <begin position="135"/>
        <end position="189"/>
    </location>
</feature>
<dbReference type="InterPro" id="IPR029063">
    <property type="entry name" value="SAM-dependent_MTases_sf"/>
</dbReference>
<dbReference type="SUPFAM" id="SSF53335">
    <property type="entry name" value="S-adenosyl-L-methionine-dependent methyltransferases"/>
    <property type="match status" value="1"/>
</dbReference>
<dbReference type="InterPro" id="IPR025789">
    <property type="entry name" value="DOT1_dom"/>
</dbReference>
<accession>A0A1H6ZB30</accession>
<name>A0A1H6ZB30_9GAMM</name>
<dbReference type="STRING" id="529704.SAMN02927913_0036"/>
<reference evidence="5 6" key="1">
    <citation type="submission" date="2016-10" db="EMBL/GenBank/DDBJ databases">
        <authorList>
            <person name="de Groot N.N."/>
        </authorList>
    </citation>
    <scope>NUCLEOTIDE SEQUENCE [LARGE SCALE GENOMIC DNA]</scope>
    <source>
        <strain evidence="5 6">DSM 26515</strain>
    </source>
</reference>
<dbReference type="PANTHER" id="PTHR13610">
    <property type="entry name" value="METHYLTRANSFERASE DOMAIN-CONTAINING PROTEIN"/>
    <property type="match status" value="1"/>
</dbReference>
<gene>
    <name evidence="5" type="ORF">SAMN04487997_0036</name>
</gene>
<keyword evidence="6" id="KW-1185">Reference proteome</keyword>
<dbReference type="RefSeq" id="WP_091340331.1">
    <property type="nucleotide sequence ID" value="NZ_FNYC01000010.1"/>
</dbReference>
<evidence type="ECO:0000256" key="2">
    <source>
        <dbReference type="ARBA" id="ARBA00022679"/>
    </source>
</evidence>
<dbReference type="Gene3D" id="3.40.50.150">
    <property type="entry name" value="Vaccinia Virus protein VP39"/>
    <property type="match status" value="1"/>
</dbReference>
<evidence type="ECO:0000313" key="6">
    <source>
        <dbReference type="Proteomes" id="UP000199420"/>
    </source>
</evidence>
<dbReference type="CDD" id="cd02440">
    <property type="entry name" value="AdoMet_MTases"/>
    <property type="match status" value="1"/>
</dbReference>
<sequence>MTLANDIRARLARLDRDSALDAPEQWRARAEALEWIESAWPQLAAGAVAPALRSRLECADGRLHRRLRAVVRAGQGQVLFERWRQERAATARAIEGEGYDALDELVAGVLQLDDPGTELLPLAPEMVFYQPTPARHVLDMLARSALGPRDVLVDLGSGLGHVPMLAALCTGARAVGVEWQPAYVACARRAARALGLDGVHFVAADARDADLSEGTLFFLYTPFGGNLLRGVLDALHAQAIRRPIRLCTFGPCSRIVAGETWLRADGPLAPDRAVVFDAVVP</sequence>
<keyword evidence="1 5" id="KW-0489">Methyltransferase</keyword>
<evidence type="ECO:0000313" key="5">
    <source>
        <dbReference type="EMBL" id="SEJ50753.1"/>
    </source>
</evidence>
<organism evidence="5 6">
    <name type="scientific">Frateuria terrea</name>
    <dbReference type="NCBI Taxonomy" id="529704"/>
    <lineage>
        <taxon>Bacteria</taxon>
        <taxon>Pseudomonadati</taxon>
        <taxon>Pseudomonadota</taxon>
        <taxon>Gammaproteobacteria</taxon>
        <taxon>Lysobacterales</taxon>
        <taxon>Rhodanobacteraceae</taxon>
        <taxon>Frateuria</taxon>
    </lineage>
</organism>
<dbReference type="PANTHER" id="PTHR13610:SF11">
    <property type="entry name" value="METHYLTRANSFERASE DOMAIN-CONTAINING PROTEIN"/>
    <property type="match status" value="1"/>
</dbReference>
<proteinExistence type="predicted"/>
<dbReference type="AlphaFoldDB" id="A0A1H6ZB30"/>
<keyword evidence="3" id="KW-0949">S-adenosyl-L-methionine</keyword>
<dbReference type="GO" id="GO:0031151">
    <property type="term" value="F:histone H3K79 methyltransferase activity"/>
    <property type="evidence" value="ECO:0007669"/>
    <property type="project" value="InterPro"/>
</dbReference>
<evidence type="ECO:0000256" key="1">
    <source>
        <dbReference type="ARBA" id="ARBA00022603"/>
    </source>
</evidence>
<evidence type="ECO:0000256" key="3">
    <source>
        <dbReference type="ARBA" id="ARBA00022691"/>
    </source>
</evidence>
<dbReference type="Pfam" id="PF08123">
    <property type="entry name" value="DOT1"/>
    <property type="match status" value="1"/>
</dbReference>
<dbReference type="Proteomes" id="UP000199420">
    <property type="component" value="Unassembled WGS sequence"/>
</dbReference>
<dbReference type="InterPro" id="IPR026170">
    <property type="entry name" value="FAM173A/B"/>
</dbReference>
<dbReference type="GO" id="GO:0032259">
    <property type="term" value="P:methylation"/>
    <property type="evidence" value="ECO:0007669"/>
    <property type="project" value="UniProtKB-KW"/>
</dbReference>
<protein>
    <submittedName>
        <fullName evidence="5">Methyltransferase domain-containing protein</fullName>
    </submittedName>
</protein>
<keyword evidence="2 5" id="KW-0808">Transferase</keyword>
<dbReference type="OrthoDB" id="5495550at2"/>
<dbReference type="EMBL" id="FNYC01000010">
    <property type="protein sequence ID" value="SEJ50753.1"/>
    <property type="molecule type" value="Genomic_DNA"/>
</dbReference>